<dbReference type="PROSITE" id="PS50911">
    <property type="entry name" value="CHAP"/>
    <property type="match status" value="1"/>
</dbReference>
<protein>
    <submittedName>
        <fullName evidence="3">CHAP domain protein</fullName>
    </submittedName>
</protein>
<keyword evidence="4" id="KW-1185">Reference proteome</keyword>
<evidence type="ECO:0000259" key="2">
    <source>
        <dbReference type="PROSITE" id="PS50911"/>
    </source>
</evidence>
<reference evidence="3" key="1">
    <citation type="submission" date="2015-08" db="EMBL/GenBank/DDBJ databases">
        <title>Draft genome sequence of Komagataeibacter europaeus CECT 8546 a cellulose producer strain from vinegar produced by the traditional method.</title>
        <authorList>
            <person name="Poehlein A."/>
            <person name="Valera M.J."/>
            <person name="Haack F.S."/>
            <person name="Mas A."/>
            <person name="Daniel R."/>
            <person name="Streit W.R."/>
            <person name="Mateo E."/>
        </authorList>
    </citation>
    <scope>NUCLEOTIDE SEQUENCE [LARGE SCALE GENOMIC DNA]</scope>
    <source>
        <strain evidence="3">CECT 8546</strain>
    </source>
</reference>
<dbReference type="Gene3D" id="3.90.1720.10">
    <property type="entry name" value="endopeptidase domain like (from Nostoc punctiforme)"/>
    <property type="match status" value="1"/>
</dbReference>
<feature type="domain" description="Peptidase C51" evidence="2">
    <location>
        <begin position="71"/>
        <end position="191"/>
    </location>
</feature>
<evidence type="ECO:0000313" key="4">
    <source>
        <dbReference type="Proteomes" id="UP000037566"/>
    </source>
</evidence>
<dbReference type="AlphaFoldDB" id="A0A0M0EFF3"/>
<feature type="region of interest" description="Disordered" evidence="1">
    <location>
        <begin position="235"/>
        <end position="279"/>
    </location>
</feature>
<accession>A0A0M0EFF3</accession>
<evidence type="ECO:0000256" key="1">
    <source>
        <dbReference type="SAM" id="MobiDB-lite"/>
    </source>
</evidence>
<organism evidence="3 4">
    <name type="scientific">Komagataeibacter europaeus</name>
    <name type="common">Gluconacetobacter europaeus</name>
    <dbReference type="NCBI Taxonomy" id="33995"/>
    <lineage>
        <taxon>Bacteria</taxon>
        <taxon>Pseudomonadati</taxon>
        <taxon>Pseudomonadota</taxon>
        <taxon>Alphaproteobacteria</taxon>
        <taxon>Acetobacterales</taxon>
        <taxon>Acetobacteraceae</taxon>
        <taxon>Komagataeibacter</taxon>
    </lineage>
</organism>
<sequence length="279" mass="30713">MGLLLDEHDVSGLSENHPDAVERLRKMWIRNMKRGVLLSVLGATFGFMFSEQGHARSVRHVSHVHPVAAHSAAGHHVLHHASYRRTTHERGHVIQCVAFAKSASDVEIRGNAVDWWYNAAGRYARGNSPEEGSVLNFRGTRRMPLGHVAVVRQVVNSRTIVIDQSHWGQRGISRDVPVIDVSPNNDWSAVRVALNSGSGAFGSIYPTYGFIYARPDTTSNMMLSTYQKAMRNPATMARTSGRTMPRHNSTEVAEAPEGIAGHASSSLAYTDDAPNRSVR</sequence>
<dbReference type="EMBL" id="LHUQ01000017">
    <property type="protein sequence ID" value="KON63973.1"/>
    <property type="molecule type" value="Genomic_DNA"/>
</dbReference>
<comment type="caution">
    <text evidence="3">The sequence shown here is derived from an EMBL/GenBank/DDBJ whole genome shotgun (WGS) entry which is preliminary data.</text>
</comment>
<dbReference type="InterPro" id="IPR007921">
    <property type="entry name" value="CHAP_dom"/>
</dbReference>
<name>A0A0M0EFF3_KOMEU</name>
<dbReference type="SUPFAM" id="SSF54001">
    <property type="entry name" value="Cysteine proteinases"/>
    <property type="match status" value="1"/>
</dbReference>
<dbReference type="KEGG" id="keu:S101446_02668"/>
<gene>
    <name evidence="3" type="ORF">KOEU_25670</name>
</gene>
<feature type="compositionally biased region" description="Polar residues" evidence="1">
    <location>
        <begin position="237"/>
        <end position="251"/>
    </location>
</feature>
<evidence type="ECO:0000313" key="3">
    <source>
        <dbReference type="EMBL" id="KON63973.1"/>
    </source>
</evidence>
<dbReference type="Pfam" id="PF05257">
    <property type="entry name" value="CHAP"/>
    <property type="match status" value="1"/>
</dbReference>
<dbReference type="Proteomes" id="UP000037566">
    <property type="component" value="Unassembled WGS sequence"/>
</dbReference>
<dbReference type="STRING" id="33995.KOEU_25670"/>
<proteinExistence type="predicted"/>
<dbReference type="PATRIC" id="fig|33995.3.peg.2851"/>
<dbReference type="InterPro" id="IPR038765">
    <property type="entry name" value="Papain-like_cys_pep_sf"/>
</dbReference>